<organism evidence="3 4">
    <name type="scientific">Corallincola holothuriorum</name>
    <dbReference type="NCBI Taxonomy" id="2282215"/>
    <lineage>
        <taxon>Bacteria</taxon>
        <taxon>Pseudomonadati</taxon>
        <taxon>Pseudomonadota</taxon>
        <taxon>Gammaproteobacteria</taxon>
        <taxon>Alteromonadales</taxon>
        <taxon>Psychromonadaceae</taxon>
        <taxon>Corallincola</taxon>
    </lineage>
</organism>
<dbReference type="InterPro" id="IPR051599">
    <property type="entry name" value="Cell_Envelope_Assoc"/>
</dbReference>
<dbReference type="GO" id="GO:0005886">
    <property type="term" value="C:plasma membrane"/>
    <property type="evidence" value="ECO:0007669"/>
    <property type="project" value="TreeGrafter"/>
</dbReference>
<feature type="transmembrane region" description="Helical" evidence="1">
    <location>
        <begin position="7"/>
        <end position="30"/>
    </location>
</feature>
<dbReference type="InterPro" id="IPR003848">
    <property type="entry name" value="DUF218"/>
</dbReference>
<evidence type="ECO:0000256" key="1">
    <source>
        <dbReference type="SAM" id="Phobius"/>
    </source>
</evidence>
<keyword evidence="4" id="KW-1185">Reference proteome</keyword>
<name>A0A368NPX6_9GAMM</name>
<dbReference type="PANTHER" id="PTHR30336">
    <property type="entry name" value="INNER MEMBRANE PROTEIN, PROBABLE PERMEASE"/>
    <property type="match status" value="1"/>
</dbReference>
<sequence>MFIIKKLAAAWISPLPIIFLLCLVALIMAIKSGSHRIVTSLLAITLLLIVFTSIPPAGDYQIAAVEKEYPAVLSLPEDTKYIVVLGCGHQSLPIDVISARLYECALKRVTEGLRHFYQKPNRIMIFTGYGGAEYTASAIVMRDVAISLGLPAQNAVVLPSPRDTSEEAIATASFIKQAPFALVTSASHLPRAVNLFKRQGLDPYPVPADIRGTPDKPRDWWYYRPDSDQIRKTRQAWYEYMGRLWVWLGGH</sequence>
<feature type="transmembrane region" description="Helical" evidence="1">
    <location>
        <begin position="36"/>
        <end position="54"/>
    </location>
</feature>
<proteinExistence type="predicted"/>
<keyword evidence="1" id="KW-0812">Transmembrane</keyword>
<dbReference type="Proteomes" id="UP000252558">
    <property type="component" value="Unassembled WGS sequence"/>
</dbReference>
<dbReference type="GO" id="GO:0043164">
    <property type="term" value="P:Gram-negative-bacterium-type cell wall biogenesis"/>
    <property type="evidence" value="ECO:0007669"/>
    <property type="project" value="TreeGrafter"/>
</dbReference>
<dbReference type="CDD" id="cd06259">
    <property type="entry name" value="YdcF-like"/>
    <property type="match status" value="1"/>
</dbReference>
<keyword evidence="1" id="KW-0472">Membrane</keyword>
<dbReference type="GO" id="GO:0000270">
    <property type="term" value="P:peptidoglycan metabolic process"/>
    <property type="evidence" value="ECO:0007669"/>
    <property type="project" value="TreeGrafter"/>
</dbReference>
<comment type="caution">
    <text evidence="3">The sequence shown here is derived from an EMBL/GenBank/DDBJ whole genome shotgun (WGS) entry which is preliminary data.</text>
</comment>
<dbReference type="Pfam" id="PF02698">
    <property type="entry name" value="DUF218"/>
    <property type="match status" value="1"/>
</dbReference>
<dbReference type="AlphaFoldDB" id="A0A368NPX6"/>
<keyword evidence="1" id="KW-1133">Transmembrane helix</keyword>
<feature type="domain" description="DUF218" evidence="2">
    <location>
        <begin position="81"/>
        <end position="242"/>
    </location>
</feature>
<gene>
    <name evidence="3" type="ORF">DU002_01200</name>
</gene>
<dbReference type="OrthoDB" id="9809813at2"/>
<accession>A0A368NPX6</accession>
<dbReference type="RefSeq" id="WP_114336525.1">
    <property type="nucleotide sequence ID" value="NZ_QPID01000001.1"/>
</dbReference>
<evidence type="ECO:0000313" key="4">
    <source>
        <dbReference type="Proteomes" id="UP000252558"/>
    </source>
</evidence>
<evidence type="ECO:0000313" key="3">
    <source>
        <dbReference type="EMBL" id="RCU52617.1"/>
    </source>
</evidence>
<dbReference type="PANTHER" id="PTHR30336:SF4">
    <property type="entry name" value="ENVELOPE BIOGENESIS FACTOR ELYC"/>
    <property type="match status" value="1"/>
</dbReference>
<evidence type="ECO:0000259" key="2">
    <source>
        <dbReference type="Pfam" id="PF02698"/>
    </source>
</evidence>
<protein>
    <recommendedName>
        <fullName evidence="2">DUF218 domain-containing protein</fullName>
    </recommendedName>
</protein>
<reference evidence="3 4" key="1">
    <citation type="submission" date="2018-07" db="EMBL/GenBank/DDBJ databases">
        <title>Corallincola holothuriorum sp. nov., a new facultative anaerobe isolated from sea cucumber Apostichopus japonicus.</title>
        <authorList>
            <person name="Xia H."/>
        </authorList>
    </citation>
    <scope>NUCLEOTIDE SEQUENCE [LARGE SCALE GENOMIC DNA]</scope>
    <source>
        <strain evidence="3 4">C4</strain>
    </source>
</reference>
<dbReference type="EMBL" id="QPID01000001">
    <property type="protein sequence ID" value="RCU52617.1"/>
    <property type="molecule type" value="Genomic_DNA"/>
</dbReference>